<comment type="caution">
    <text evidence="1">The sequence shown here is derived from an EMBL/GenBank/DDBJ whole genome shotgun (WGS) entry which is preliminary data.</text>
</comment>
<dbReference type="InParanoid" id="H0EY76"/>
<evidence type="ECO:0000313" key="2">
    <source>
        <dbReference type="Proteomes" id="UP000005446"/>
    </source>
</evidence>
<reference evidence="1 2" key="1">
    <citation type="journal article" date="2012" name="Eukaryot. Cell">
        <title>Genome sequence of the fungus Glarea lozoyensis: the first genome sequence of a species from the Helotiaceae family.</title>
        <authorList>
            <person name="Youssar L."/>
            <person name="Gruening B.A."/>
            <person name="Erxleben A."/>
            <person name="Guenther S."/>
            <person name="Huettel W."/>
        </authorList>
    </citation>
    <scope>NUCLEOTIDE SEQUENCE [LARGE SCALE GENOMIC DNA]</scope>
    <source>
        <strain evidence="2">ATCC 74030 / MF5533</strain>
    </source>
</reference>
<name>H0EY76_GLAL7</name>
<organism evidence="1 2">
    <name type="scientific">Glarea lozoyensis (strain ATCC 74030 / MF5533)</name>
    <dbReference type="NCBI Taxonomy" id="1104152"/>
    <lineage>
        <taxon>Eukaryota</taxon>
        <taxon>Fungi</taxon>
        <taxon>Dikarya</taxon>
        <taxon>Ascomycota</taxon>
        <taxon>Pezizomycotina</taxon>
        <taxon>Leotiomycetes</taxon>
        <taxon>Helotiales</taxon>
        <taxon>Helotiaceae</taxon>
        <taxon>Glarea</taxon>
    </lineage>
</organism>
<dbReference type="EMBL" id="AGUE01000240">
    <property type="protein sequence ID" value="EHK96524.1"/>
    <property type="molecule type" value="Genomic_DNA"/>
</dbReference>
<accession>H0EY76</accession>
<dbReference type="Proteomes" id="UP000005446">
    <property type="component" value="Unassembled WGS sequence"/>
</dbReference>
<sequence>MAFEQEKRTRYISLQIGQALFAAADPLPSDHLPLDDSITPLTWRVLPHLKNRDLTSSDLLSHALPGSVISQLLTPSTKRRLYNSDFGRKRGIRSTKIS</sequence>
<dbReference type="HOGENOM" id="CLU_2333800_0_0_1"/>
<protein>
    <submittedName>
        <fullName evidence="1">Uncharacterized protein</fullName>
    </submittedName>
</protein>
<keyword evidence="2" id="KW-1185">Reference proteome</keyword>
<dbReference type="AlphaFoldDB" id="H0EY76"/>
<proteinExistence type="predicted"/>
<gene>
    <name evidence="1" type="ORF">M7I_7773</name>
</gene>
<evidence type="ECO:0000313" key="1">
    <source>
        <dbReference type="EMBL" id="EHK96524.1"/>
    </source>
</evidence>